<reference evidence="1" key="1">
    <citation type="submission" date="2012-04" db="EMBL/GenBank/DDBJ databases">
        <title>The Genome Sequence of Loa loa.</title>
        <authorList>
            <consortium name="The Broad Institute Genome Sequencing Platform"/>
            <consortium name="Broad Institute Genome Sequencing Center for Infectious Disease"/>
            <person name="Nutman T.B."/>
            <person name="Fink D.L."/>
            <person name="Russ C."/>
            <person name="Young S."/>
            <person name="Zeng Q."/>
            <person name="Gargeya S."/>
            <person name="Alvarado L."/>
            <person name="Berlin A."/>
            <person name="Chapman S.B."/>
            <person name="Chen Z."/>
            <person name="Freedman E."/>
            <person name="Gellesch M."/>
            <person name="Goldberg J."/>
            <person name="Griggs A."/>
            <person name="Gujja S."/>
            <person name="Heilman E.R."/>
            <person name="Heiman D."/>
            <person name="Howarth C."/>
            <person name="Mehta T."/>
            <person name="Neiman D."/>
            <person name="Pearson M."/>
            <person name="Roberts A."/>
            <person name="Saif S."/>
            <person name="Shea T."/>
            <person name="Shenoy N."/>
            <person name="Sisk P."/>
            <person name="Stolte C."/>
            <person name="Sykes S."/>
            <person name="White J."/>
            <person name="Yandava C."/>
            <person name="Haas B."/>
            <person name="Henn M.R."/>
            <person name="Nusbaum C."/>
            <person name="Birren B."/>
        </authorList>
    </citation>
    <scope>NUCLEOTIDE SEQUENCE [LARGE SCALE GENOMIC DNA]</scope>
</reference>
<accession>A0A1S0TJR0</accession>
<dbReference type="KEGG" id="loa:LOAG_13289"/>
<name>A0A1S0TJR0_LOALO</name>
<dbReference type="OrthoDB" id="5866754at2759"/>
<sequence>MHRSITLRRTEVRWSITLKRAEVRWIHSGRRFTGRNGITTSEPVTENDSNYFKLLETDGDSLLVGAR</sequence>
<evidence type="ECO:0000313" key="1">
    <source>
        <dbReference type="EMBL" id="EFO15222.1"/>
    </source>
</evidence>
<dbReference type="InParanoid" id="A0A1S0TJR0"/>
<dbReference type="EMBL" id="JH712262">
    <property type="protein sequence ID" value="EFO15222.1"/>
    <property type="molecule type" value="Genomic_DNA"/>
</dbReference>
<dbReference type="CTD" id="9950761"/>
<gene>
    <name evidence="1" type="ORF">LOAG_13289</name>
</gene>
<dbReference type="RefSeq" id="XP_003148847.1">
    <property type="nucleotide sequence ID" value="XM_003148799.1"/>
</dbReference>
<dbReference type="AlphaFoldDB" id="A0A1S0TJR0"/>
<protein>
    <submittedName>
        <fullName evidence="1">Uncharacterized protein</fullName>
    </submittedName>
</protein>
<dbReference type="GeneID" id="9950761"/>
<organism evidence="1">
    <name type="scientific">Loa loa</name>
    <name type="common">Eye worm</name>
    <name type="synonym">Filaria loa</name>
    <dbReference type="NCBI Taxonomy" id="7209"/>
    <lineage>
        <taxon>Eukaryota</taxon>
        <taxon>Metazoa</taxon>
        <taxon>Ecdysozoa</taxon>
        <taxon>Nematoda</taxon>
        <taxon>Chromadorea</taxon>
        <taxon>Rhabditida</taxon>
        <taxon>Spirurina</taxon>
        <taxon>Spiruromorpha</taxon>
        <taxon>Filarioidea</taxon>
        <taxon>Onchocercidae</taxon>
        <taxon>Loa</taxon>
    </lineage>
</organism>
<proteinExistence type="predicted"/>